<dbReference type="PANTHER" id="PTHR24361">
    <property type="entry name" value="MITOGEN-ACTIVATED KINASE KINASE KINASE"/>
    <property type="match status" value="1"/>
</dbReference>
<feature type="compositionally biased region" description="Basic and acidic residues" evidence="4">
    <location>
        <begin position="807"/>
        <end position="816"/>
    </location>
</feature>
<dbReference type="EMBL" id="JAQOSK010000007">
    <property type="protein sequence ID" value="MDC2956701.1"/>
    <property type="molecule type" value="Genomic_DNA"/>
</dbReference>
<evidence type="ECO:0000256" key="2">
    <source>
        <dbReference type="ARBA" id="ARBA00022840"/>
    </source>
</evidence>
<dbReference type="CDD" id="cd14014">
    <property type="entry name" value="STKc_PknB_like"/>
    <property type="match status" value="1"/>
</dbReference>
<keyword evidence="6" id="KW-0808">Transferase</keyword>
<dbReference type="InterPro" id="IPR011009">
    <property type="entry name" value="Kinase-like_dom_sf"/>
</dbReference>
<evidence type="ECO:0000256" key="4">
    <source>
        <dbReference type="SAM" id="MobiDB-lite"/>
    </source>
</evidence>
<feature type="region of interest" description="Disordered" evidence="4">
    <location>
        <begin position="784"/>
        <end position="826"/>
    </location>
</feature>
<dbReference type="Pfam" id="PF00069">
    <property type="entry name" value="Pkinase"/>
    <property type="match status" value="1"/>
</dbReference>
<evidence type="ECO:0000256" key="3">
    <source>
        <dbReference type="PROSITE-ProRule" id="PRU10141"/>
    </source>
</evidence>
<dbReference type="InterPro" id="IPR053235">
    <property type="entry name" value="Ser_Thr_kinase"/>
</dbReference>
<reference evidence="6 7" key="1">
    <citation type="journal article" date="2015" name="Int. J. Syst. Evol. Microbiol.">
        <title>Streptomyces gilvifuscus sp. nov., an actinomycete that produces antibacterial compounds isolated from soil.</title>
        <authorList>
            <person name="Nguyen T.M."/>
            <person name="Kim J."/>
        </authorList>
    </citation>
    <scope>NUCLEOTIDE SEQUENCE [LARGE SCALE GENOMIC DNA]</scope>
    <source>
        <strain evidence="6 7">T113</strain>
    </source>
</reference>
<comment type="caution">
    <text evidence="6">The sequence shown here is derived from an EMBL/GenBank/DDBJ whole genome shotgun (WGS) entry which is preliminary data.</text>
</comment>
<dbReference type="InterPro" id="IPR011990">
    <property type="entry name" value="TPR-like_helical_dom_sf"/>
</dbReference>
<dbReference type="InterPro" id="IPR017441">
    <property type="entry name" value="Protein_kinase_ATP_BS"/>
</dbReference>
<dbReference type="PROSITE" id="PS50011">
    <property type="entry name" value="PROTEIN_KINASE_DOM"/>
    <property type="match status" value="1"/>
</dbReference>
<dbReference type="SUPFAM" id="SSF56112">
    <property type="entry name" value="Protein kinase-like (PK-like)"/>
    <property type="match status" value="1"/>
</dbReference>
<keyword evidence="7" id="KW-1185">Reference proteome</keyword>
<keyword evidence="2 3" id="KW-0067">ATP-binding</keyword>
<feature type="domain" description="Protein kinase" evidence="5">
    <location>
        <begin position="494"/>
        <end position="744"/>
    </location>
</feature>
<dbReference type="SUPFAM" id="SSF48452">
    <property type="entry name" value="TPR-like"/>
    <property type="match status" value="1"/>
</dbReference>
<dbReference type="PANTHER" id="PTHR24361:SF678">
    <property type="entry name" value="SPORULATION-SPECIFIC PROTEIN 1"/>
    <property type="match status" value="1"/>
</dbReference>
<keyword evidence="6" id="KW-0418">Kinase</keyword>
<organism evidence="6 7">
    <name type="scientific">Streptomyces gilvifuscus</name>
    <dbReference type="NCBI Taxonomy" id="1550617"/>
    <lineage>
        <taxon>Bacteria</taxon>
        <taxon>Bacillati</taxon>
        <taxon>Actinomycetota</taxon>
        <taxon>Actinomycetes</taxon>
        <taxon>Kitasatosporales</taxon>
        <taxon>Streptomycetaceae</taxon>
        <taxon>Streptomyces</taxon>
    </lineage>
</organism>
<dbReference type="InterPro" id="IPR008271">
    <property type="entry name" value="Ser/Thr_kinase_AS"/>
</dbReference>
<proteinExistence type="predicted"/>
<protein>
    <submittedName>
        <fullName evidence="6">Protein kinase</fullName>
    </submittedName>
</protein>
<keyword evidence="1 3" id="KW-0547">Nucleotide-binding</keyword>
<dbReference type="InterPro" id="IPR000719">
    <property type="entry name" value="Prot_kinase_dom"/>
</dbReference>
<dbReference type="Gene3D" id="1.10.510.10">
    <property type="entry name" value="Transferase(Phosphotransferase) domain 1"/>
    <property type="match status" value="1"/>
</dbReference>
<dbReference type="Pfam" id="PF13424">
    <property type="entry name" value="TPR_12"/>
    <property type="match status" value="1"/>
</dbReference>
<dbReference type="PROSITE" id="PS00107">
    <property type="entry name" value="PROTEIN_KINASE_ATP"/>
    <property type="match status" value="1"/>
</dbReference>
<evidence type="ECO:0000259" key="5">
    <source>
        <dbReference type="PROSITE" id="PS50011"/>
    </source>
</evidence>
<dbReference type="Proteomes" id="UP001221328">
    <property type="component" value="Unassembled WGS sequence"/>
</dbReference>
<evidence type="ECO:0000256" key="1">
    <source>
        <dbReference type="ARBA" id="ARBA00022741"/>
    </source>
</evidence>
<dbReference type="PROSITE" id="PS00108">
    <property type="entry name" value="PROTEIN_KINASE_ST"/>
    <property type="match status" value="1"/>
</dbReference>
<feature type="binding site" evidence="3">
    <location>
        <position position="522"/>
    </location>
    <ligand>
        <name>ATP</name>
        <dbReference type="ChEBI" id="CHEBI:30616"/>
    </ligand>
</feature>
<accession>A0ABT5FW75</accession>
<feature type="region of interest" description="Disordered" evidence="4">
    <location>
        <begin position="1"/>
        <end position="36"/>
    </location>
</feature>
<sequence length="927" mass="99351">MKWGRRKTKETSDSEDRPAPPADAATAEQAGRRGNAAEAVSRYEAAVAQAVRQFGPEAVETLAIRHQLAHWTGESGRPEDAVELFARLLADRERLQGPHHADSELARHQLAHWYGRAGRFQEAVNRYEIMRRVAVQQGRPERALSLMCEVGYWQRQAGDTAAALRTFAEMLRSAQRELGPGHELTGIARQRYAELAGDLPFGNEGGHDGLQNLISAAAEVEASGDFRRAARLYGQIAAQCERLYGHASSQTLSALVGQAKAAVNAGDHAEAAGHFDAVLACMALQGRGPGTREYDILRGQREELARNAARVTFRIGQRTGTLLGQKVQAAPRTACGVLARRPEATYATCVAVVLDETDDHTPAQVPAEQWSAVIRHLAEQRLEATALYFARQDRRPTAADAGLCRRLGLLGVYVSPMDSTNVQVEAYAFTGAEPVYAPVVVVPEETTSPQQAAARPAAGGVAFHPGAEAFGQWREVGRVRPTKEADGPSAFGRYEVLERVGRGGFGDVYLCQDREGVMVAVKTLHAQYAHVPSIRQGFAHEVAAAQRVSGRFTVPVIAADPGADTPWMAVPYVAAPSLQELLERCGSLDEPTVRGLGAGIAVALTAIHAEGIVHLDLKPGNVLLTADGPRVIDFGIAQIELLTEPRRGFAGTYAYASPEQLREQPVFTAASDMFSLGTVLARLALGHSPWGEDTATVVANIRAGTPDLSGLPSSLHDVVRSCLHLDPTRRPTPHEVAEALQPGVAEGDLGPLSLSPEARDLVAAYATMPATRFYETLAHTSDAAEGGAAPTRPLSADDPTATLAHGQEGDGDRPAVPDDDSAPARNAAADLEARIQAWEREAEDREMAQTRHECGEFLEEARSLLGSAHPLTLRLRVSHAMLGFDQPGGVAHAERVVGEAAKHLGEGHPTVRDARTLLAMVKPTGRT</sequence>
<evidence type="ECO:0000313" key="6">
    <source>
        <dbReference type="EMBL" id="MDC2956701.1"/>
    </source>
</evidence>
<evidence type="ECO:0000313" key="7">
    <source>
        <dbReference type="Proteomes" id="UP001221328"/>
    </source>
</evidence>
<dbReference type="Gene3D" id="3.30.200.20">
    <property type="entry name" value="Phosphorylase Kinase, domain 1"/>
    <property type="match status" value="1"/>
</dbReference>
<dbReference type="SMART" id="SM00220">
    <property type="entry name" value="S_TKc"/>
    <property type="match status" value="1"/>
</dbReference>
<name>A0ABT5FW75_9ACTN</name>
<gene>
    <name evidence="6" type="ORF">PO587_19705</name>
</gene>
<feature type="compositionally biased region" description="Basic and acidic residues" evidence="4">
    <location>
        <begin position="9"/>
        <end position="18"/>
    </location>
</feature>
<dbReference type="Gene3D" id="1.25.40.10">
    <property type="entry name" value="Tetratricopeptide repeat domain"/>
    <property type="match status" value="1"/>
</dbReference>
<dbReference type="GO" id="GO:0016301">
    <property type="term" value="F:kinase activity"/>
    <property type="evidence" value="ECO:0007669"/>
    <property type="project" value="UniProtKB-KW"/>
</dbReference>